<comment type="similarity">
    <text evidence="1">Belongs to the transglutaminase-like superfamily. PNGase family.</text>
</comment>
<accession>A0A1W0X7I9</accession>
<evidence type="ECO:0000259" key="2">
    <source>
        <dbReference type="PROSITE" id="PS51398"/>
    </source>
</evidence>
<reference evidence="4" key="1">
    <citation type="submission" date="2017-01" db="EMBL/GenBank/DDBJ databases">
        <title>Comparative genomics of anhydrobiosis in the tardigrade Hypsibius dujardini.</title>
        <authorList>
            <person name="Yoshida Y."/>
            <person name="Koutsovoulos G."/>
            <person name="Laetsch D."/>
            <person name="Stevens L."/>
            <person name="Kumar S."/>
            <person name="Horikawa D."/>
            <person name="Ishino K."/>
            <person name="Komine S."/>
            <person name="Tomita M."/>
            <person name="Blaxter M."/>
            <person name="Arakawa K."/>
        </authorList>
    </citation>
    <scope>NUCLEOTIDE SEQUENCE [LARGE SCALE GENOMIC DNA]</scope>
    <source>
        <strain evidence="4">Z151</strain>
    </source>
</reference>
<dbReference type="SUPFAM" id="SSF49785">
    <property type="entry name" value="Galactose-binding domain-like"/>
    <property type="match status" value="1"/>
</dbReference>
<feature type="domain" description="PAW" evidence="2">
    <location>
        <begin position="27"/>
        <end position="241"/>
    </location>
</feature>
<dbReference type="AlphaFoldDB" id="A0A1W0X7I9"/>
<dbReference type="OrthoDB" id="409136at2759"/>
<evidence type="ECO:0000313" key="4">
    <source>
        <dbReference type="Proteomes" id="UP000192578"/>
    </source>
</evidence>
<dbReference type="GO" id="GO:0005737">
    <property type="term" value="C:cytoplasm"/>
    <property type="evidence" value="ECO:0007669"/>
    <property type="project" value="InterPro"/>
</dbReference>
<comment type="caution">
    <text evidence="3">The sequence shown here is derived from an EMBL/GenBank/DDBJ whole genome shotgun (WGS) entry which is preliminary data.</text>
</comment>
<dbReference type="InterPro" id="IPR038680">
    <property type="entry name" value="PAW_sf"/>
</dbReference>
<dbReference type="Proteomes" id="UP000192578">
    <property type="component" value="Unassembled WGS sequence"/>
</dbReference>
<dbReference type="GO" id="GO:0006516">
    <property type="term" value="P:glycoprotein catabolic process"/>
    <property type="evidence" value="ECO:0007669"/>
    <property type="project" value="InterPro"/>
</dbReference>
<sequence>MAVPAAPESFVFPANHFPSFAIRRAGECSPSLSSDPIFRYLRSDELEVPFPSQEFRPTAKEVHAGRMEVVYNFNADAYCQDGVRTISGWSHGAWRLHNMARKKEEDWGMGYISREDMSEIGISLPDGMVEYRFNLKEAHMMVKKLQVRLPHKTYRDGKVRVLVYSKDDYTVLLDTQELTTVVRAIGWDDFVIRAELSGSEHDPVFHNAYQNAQLFRQPLRGDPIHPDWKDLFKVFIDMEPRRK</sequence>
<dbReference type="InterPro" id="IPR008979">
    <property type="entry name" value="Galactose-bd-like_sf"/>
</dbReference>
<dbReference type="PROSITE" id="PS51398">
    <property type="entry name" value="PAW"/>
    <property type="match status" value="1"/>
</dbReference>
<organism evidence="3 4">
    <name type="scientific">Hypsibius exemplaris</name>
    <name type="common">Freshwater tardigrade</name>
    <dbReference type="NCBI Taxonomy" id="2072580"/>
    <lineage>
        <taxon>Eukaryota</taxon>
        <taxon>Metazoa</taxon>
        <taxon>Ecdysozoa</taxon>
        <taxon>Tardigrada</taxon>
        <taxon>Eutardigrada</taxon>
        <taxon>Parachela</taxon>
        <taxon>Hypsibioidea</taxon>
        <taxon>Hypsibiidae</taxon>
        <taxon>Hypsibius</taxon>
    </lineage>
</organism>
<keyword evidence="4" id="KW-1185">Reference proteome</keyword>
<evidence type="ECO:0000313" key="3">
    <source>
        <dbReference type="EMBL" id="OQV23463.1"/>
    </source>
</evidence>
<protein>
    <submittedName>
        <fullName evidence="3">Peptide-N(4)-(N-acetyl-beta-glucosaminyl)asparagine amidase</fullName>
    </submittedName>
</protein>
<dbReference type="Gene3D" id="2.60.120.1020">
    <property type="entry name" value="Peptide N glycanase, PAW domain"/>
    <property type="match status" value="1"/>
</dbReference>
<gene>
    <name evidence="3" type="ORF">BV898_02583</name>
</gene>
<evidence type="ECO:0000256" key="1">
    <source>
        <dbReference type="PROSITE-ProRule" id="PRU00731"/>
    </source>
</evidence>
<dbReference type="EMBL" id="MTYJ01000011">
    <property type="protein sequence ID" value="OQV23463.1"/>
    <property type="molecule type" value="Genomic_DNA"/>
</dbReference>
<proteinExistence type="inferred from homology"/>
<dbReference type="InterPro" id="IPR006588">
    <property type="entry name" value="Peptide_N_glycanase_PAW_dom"/>
</dbReference>
<dbReference type="Pfam" id="PF04721">
    <property type="entry name" value="PAW"/>
    <property type="match status" value="1"/>
</dbReference>
<name>A0A1W0X7I9_HYPEX</name>